<accession>A0ABT4KRS0</accession>
<evidence type="ECO:0000256" key="8">
    <source>
        <dbReference type="ARBA" id="ARBA00022967"/>
    </source>
</evidence>
<dbReference type="SUPFAM" id="SSF52540">
    <property type="entry name" value="P-loop containing nucleoside triphosphate hydrolases"/>
    <property type="match status" value="2"/>
</dbReference>
<gene>
    <name evidence="12" type="ORF">O3W52_33770</name>
</gene>
<protein>
    <recommendedName>
        <fullName evidence="10">Ribose/galactose/methyl galactoside import ATP-binding protein</fullName>
        <ecNumber evidence="10">7.5.2.11</ecNumber>
    </recommendedName>
</protein>
<dbReference type="PROSITE" id="PS00211">
    <property type="entry name" value="ABC_TRANSPORTER_1"/>
    <property type="match status" value="1"/>
</dbReference>
<dbReference type="Pfam" id="PF00005">
    <property type="entry name" value="ABC_tran"/>
    <property type="match status" value="2"/>
</dbReference>
<evidence type="ECO:0000259" key="11">
    <source>
        <dbReference type="PROSITE" id="PS50893"/>
    </source>
</evidence>
<keyword evidence="7 10" id="KW-0067">ATP-binding</keyword>
<dbReference type="PROSITE" id="PS50893">
    <property type="entry name" value="ABC_TRANSPORTER_2"/>
    <property type="match status" value="2"/>
</dbReference>
<dbReference type="PANTHER" id="PTHR43790">
    <property type="entry name" value="CARBOHYDRATE TRANSPORT ATP-BINDING PROTEIN MG119-RELATED"/>
    <property type="match status" value="1"/>
</dbReference>
<keyword evidence="4 10" id="KW-0762">Sugar transport</keyword>
<dbReference type="InterPro" id="IPR027417">
    <property type="entry name" value="P-loop_NTPase"/>
</dbReference>
<keyword evidence="6 10" id="KW-0547">Nucleotide-binding</keyword>
<dbReference type="EC" id="7.5.2.11" evidence="10"/>
<evidence type="ECO:0000256" key="7">
    <source>
        <dbReference type="ARBA" id="ARBA00022840"/>
    </source>
</evidence>
<keyword evidence="2 10" id="KW-0813">Transport</keyword>
<evidence type="ECO:0000313" key="13">
    <source>
        <dbReference type="Proteomes" id="UP001079430"/>
    </source>
</evidence>
<evidence type="ECO:0000256" key="1">
    <source>
        <dbReference type="ARBA" id="ARBA00005417"/>
    </source>
</evidence>
<proteinExistence type="inferred from homology"/>
<dbReference type="Gene3D" id="3.40.50.300">
    <property type="entry name" value="P-loop containing nucleotide triphosphate hydrolases"/>
    <property type="match status" value="2"/>
</dbReference>
<comment type="similarity">
    <text evidence="1 10">Belongs to the ABC transporter superfamily.</text>
</comment>
<comment type="subcellular location">
    <subcellularLocation>
        <location evidence="10">Cell inner membrane</location>
        <topology evidence="10">Peripheral membrane protein</topology>
    </subcellularLocation>
</comment>
<dbReference type="SMART" id="SM00382">
    <property type="entry name" value="AAA"/>
    <property type="match status" value="2"/>
</dbReference>
<feature type="domain" description="ABC transporter" evidence="11">
    <location>
        <begin position="24"/>
        <end position="260"/>
    </location>
</feature>
<evidence type="ECO:0000256" key="6">
    <source>
        <dbReference type="ARBA" id="ARBA00022741"/>
    </source>
</evidence>
<dbReference type="CDD" id="cd03216">
    <property type="entry name" value="ABC_Carb_Monos_I"/>
    <property type="match status" value="1"/>
</dbReference>
<feature type="domain" description="ABC transporter" evidence="11">
    <location>
        <begin position="270"/>
        <end position="510"/>
    </location>
</feature>
<organism evidence="12 13">
    <name type="scientific">Sinorhizobium psoraleae</name>
    <dbReference type="NCBI Taxonomy" id="520838"/>
    <lineage>
        <taxon>Bacteria</taxon>
        <taxon>Pseudomonadati</taxon>
        <taxon>Pseudomonadota</taxon>
        <taxon>Alphaproteobacteria</taxon>
        <taxon>Hyphomicrobiales</taxon>
        <taxon>Rhizobiaceae</taxon>
        <taxon>Sinorhizobium/Ensifer group</taxon>
        <taxon>Sinorhizobium</taxon>
    </lineage>
</organism>
<dbReference type="Proteomes" id="UP001079430">
    <property type="component" value="Unassembled WGS sequence"/>
</dbReference>
<dbReference type="InterPro" id="IPR050107">
    <property type="entry name" value="ABC_carbohydrate_import_ATPase"/>
</dbReference>
<evidence type="ECO:0000256" key="4">
    <source>
        <dbReference type="ARBA" id="ARBA00022597"/>
    </source>
</evidence>
<dbReference type="PANTHER" id="PTHR43790:SF7">
    <property type="entry name" value="GALACTOSE_METHYL GALACTOSIDE IMPORT ATP-BINDING PROTEIN MGLA"/>
    <property type="match status" value="1"/>
</dbReference>
<evidence type="ECO:0000256" key="9">
    <source>
        <dbReference type="ARBA" id="ARBA00023136"/>
    </source>
</evidence>
<sequence>MTLSPTTMAAVRASGAVPKAEYLLSAEGVRKEFPGVVALDDVEFRLKRGTVHALMGENGAGKSTLMKILAGIYQPDQGEVKLKGVDIRLKSPLDALENGIAMIHQELNLMPFMTVAENIWIRREPKNRFGFVDHGEMRRMTAKLFERLKIDLDPEIEVRHLSVANRQMVEIAKAVSYESDVLIMDEPTSALTEREVAHLFEIIRDLRSQGIGIVYITHKMNELFEIADEFSVFRDGKYIGTHASSNVTRDDIIRMMVGREITQMFPKEEVPIGDVVLSVKNLTLNGVFHEVSFDVRAGEILGVAGLVGSGRSNVAETLFGVTPASSGTIAIDGREVVIDNPNTAIRNRMAFLTEDRKDTGCLLILDVLENMQIAVLQDKYVKGGFVTEKDITAACEEMSRKLRVKTPNLQERIENLSGGNQQKVLIGRWLLTNPRILILDEPTRGIDVGAKAEIHRLVTELARNGVAVIMISSEMPEVLGMSDRIMVMHEGRVTGFLDRAEATQIRVMELAAR</sequence>
<dbReference type="InterPro" id="IPR003593">
    <property type="entry name" value="AAA+_ATPase"/>
</dbReference>
<evidence type="ECO:0000313" key="12">
    <source>
        <dbReference type="EMBL" id="MCZ4094660.1"/>
    </source>
</evidence>
<keyword evidence="9 10" id="KW-0472">Membrane</keyword>
<keyword evidence="10" id="KW-0997">Cell inner membrane</keyword>
<keyword evidence="8 10" id="KW-1278">Translocase</keyword>
<dbReference type="CDD" id="cd03215">
    <property type="entry name" value="ABC_Carb_Monos_II"/>
    <property type="match status" value="1"/>
</dbReference>
<dbReference type="InterPro" id="IPR003439">
    <property type="entry name" value="ABC_transporter-like_ATP-bd"/>
</dbReference>
<dbReference type="GO" id="GO:0005524">
    <property type="term" value="F:ATP binding"/>
    <property type="evidence" value="ECO:0007669"/>
    <property type="project" value="UniProtKB-KW"/>
</dbReference>
<keyword evidence="13" id="KW-1185">Reference proteome</keyword>
<evidence type="ECO:0000256" key="2">
    <source>
        <dbReference type="ARBA" id="ARBA00022448"/>
    </source>
</evidence>
<comment type="caution">
    <text evidence="12">The sequence shown here is derived from an EMBL/GenBank/DDBJ whole genome shotgun (WGS) entry which is preliminary data.</text>
</comment>
<name>A0ABT4KRS0_9HYPH</name>
<dbReference type="InterPro" id="IPR017871">
    <property type="entry name" value="ABC_transporter-like_CS"/>
</dbReference>
<keyword evidence="3" id="KW-1003">Cell membrane</keyword>
<comment type="function">
    <text evidence="10">Part of an ABC transporter complex involved in carbohydrate import. Could be involved in ribose, galactose and/or methyl galactoside import. Responsible for energy coupling to the transport system.</text>
</comment>
<dbReference type="EMBL" id="JAPVOI010000006">
    <property type="protein sequence ID" value="MCZ4094660.1"/>
    <property type="molecule type" value="Genomic_DNA"/>
</dbReference>
<dbReference type="RefSeq" id="WP_269286826.1">
    <property type="nucleotide sequence ID" value="NZ_JAPVOI010000006.1"/>
</dbReference>
<comment type="catalytic activity">
    <reaction evidence="10">
        <text>D-galactose(out) + ATP + H2O = D-galactose(in) + ADP + phosphate + H(+)</text>
        <dbReference type="Rhea" id="RHEA:60156"/>
        <dbReference type="ChEBI" id="CHEBI:4139"/>
        <dbReference type="ChEBI" id="CHEBI:15377"/>
        <dbReference type="ChEBI" id="CHEBI:15378"/>
        <dbReference type="ChEBI" id="CHEBI:30616"/>
        <dbReference type="ChEBI" id="CHEBI:43474"/>
        <dbReference type="ChEBI" id="CHEBI:456216"/>
        <dbReference type="EC" id="7.5.2.11"/>
    </reaction>
</comment>
<evidence type="ECO:0000256" key="3">
    <source>
        <dbReference type="ARBA" id="ARBA00022475"/>
    </source>
</evidence>
<reference evidence="12" key="1">
    <citation type="submission" date="2022-10" db="EMBL/GenBank/DDBJ databases">
        <title>Whole genome sequencing of three plant growth promoting bacteria isolated from Vachellia tortilis subsp. raddiana in Morocco.</title>
        <authorList>
            <person name="Hnini M."/>
            <person name="Zouagui R."/>
            <person name="Zouagui H."/>
            <person name="Chemao Elfihri M.-W."/>
            <person name="Ibrahimi A."/>
            <person name="Sbabou L."/>
            <person name="Aurag J."/>
        </authorList>
    </citation>
    <scope>NUCLEOTIDE SEQUENCE</scope>
    <source>
        <strain evidence="12">LMR678</strain>
    </source>
</reference>
<keyword evidence="5" id="KW-0677">Repeat</keyword>
<evidence type="ECO:0000256" key="5">
    <source>
        <dbReference type="ARBA" id="ARBA00022737"/>
    </source>
</evidence>
<evidence type="ECO:0000256" key="10">
    <source>
        <dbReference type="RuleBase" id="RU367029"/>
    </source>
</evidence>